<dbReference type="EMBL" id="BSBO01000023">
    <property type="protein sequence ID" value="GLG05057.1"/>
    <property type="molecule type" value="Genomic_DNA"/>
</dbReference>
<dbReference type="AlphaFoldDB" id="A0A9W6C9B3"/>
<dbReference type="Pfam" id="PF14196">
    <property type="entry name" value="ATC_hydrolase"/>
    <property type="match status" value="1"/>
</dbReference>
<dbReference type="RefSeq" id="WP_281844925.1">
    <property type="nucleotide sequence ID" value="NZ_BSBO01000023.1"/>
</dbReference>
<reference evidence="1" key="1">
    <citation type="submission" date="2022-11" db="EMBL/GenBank/DDBJ databases">
        <title>Draft genome sequence of Sellimonas catena strain 12EGH17.</title>
        <authorList>
            <person name="Hisatomi A."/>
            <person name="Ohkuma M."/>
            <person name="Sakamoto M."/>
        </authorList>
    </citation>
    <scope>NUCLEOTIDE SEQUENCE</scope>
    <source>
        <strain evidence="1">12EGH17</strain>
    </source>
</reference>
<dbReference type="Proteomes" id="UP001145145">
    <property type="component" value="Unassembled WGS sequence"/>
</dbReference>
<sequence length="233" mass="27454">MKDKKLLFDRKCHVLYSRPCKKEIRAKIALHYPAVEREAVWEKVQRRYAEFLSDWRTDLGGKRNFHNGVGGTYDCIAIMSYYAVCKAVTLFREIEEMEEKLILPTFRKLKFVDCNKPFWRKLMYKAFVRAKSGCDKWHDYEMSIAPYETDKPIYYEFTACPAAEFAIKHGLTDIMPALCNVDYASMELLHARLVRTTTCVDGCRCDYTICGDKDPYLKEHPEYRDEAGFRRNK</sequence>
<proteinExistence type="predicted"/>
<evidence type="ECO:0000313" key="1">
    <source>
        <dbReference type="EMBL" id="GLG05057.1"/>
    </source>
</evidence>
<dbReference type="InterPro" id="IPR026002">
    <property type="entry name" value="ATC_hydrolase-like"/>
</dbReference>
<gene>
    <name evidence="1" type="ORF">Selli1_22310</name>
    <name evidence="2" type="ORF">Selli2_13420</name>
</gene>
<reference evidence="1" key="2">
    <citation type="submission" date="2022-11" db="EMBL/GenBank/DDBJ databases">
        <title>Draft genome sequence of Sellimonas catena strain 12EGH17.</title>
        <authorList>
            <person name="Atsushi H."/>
            <person name="Moriya O."/>
            <person name="Mitsuo S."/>
        </authorList>
    </citation>
    <scope>NUCLEOTIDE SEQUENCE</scope>
    <source>
        <strain evidence="1">12EGH17</strain>
    </source>
</reference>
<evidence type="ECO:0000313" key="2">
    <source>
        <dbReference type="EMBL" id="GLG89915.1"/>
    </source>
</evidence>
<protein>
    <recommendedName>
        <fullName evidence="4">L-2-amino-thiazoline-4-carboxylic acid hydrolase</fullName>
    </recommendedName>
</protein>
<accession>A0A9W6C9B3</accession>
<reference evidence="1 3" key="5">
    <citation type="journal article" date="2023" name="Int. J. Syst. Evol. Microbiol.">
        <title>Sellimonas catena sp. nov., isolated from human faeces.</title>
        <authorList>
            <person name="Hisatomi A."/>
            <person name="Ohkuma M."/>
            <person name="Sakamoto M."/>
        </authorList>
    </citation>
    <scope>NUCLEOTIDE SEQUENCE [LARGE SCALE GENOMIC DNA]</scope>
    <source>
        <strain evidence="1 3">12EGH17</strain>
        <strain evidence="2">18CBH55</strain>
    </source>
</reference>
<reference evidence="2" key="4">
    <citation type="submission" date="2022-11" db="EMBL/GenBank/DDBJ databases">
        <title>Draft genome sequence of Sellimonas catena strain 18CBH55.</title>
        <authorList>
            <person name="Atsushi H."/>
            <person name="Moriya O."/>
            <person name="Mitsuo S."/>
        </authorList>
    </citation>
    <scope>NUCLEOTIDE SEQUENCE</scope>
    <source>
        <strain evidence="2">18CBH55</strain>
    </source>
</reference>
<dbReference type="EMBL" id="BSCH01000007">
    <property type="protein sequence ID" value="GLG89915.1"/>
    <property type="molecule type" value="Genomic_DNA"/>
</dbReference>
<dbReference type="Proteomes" id="UP001145094">
    <property type="component" value="Unassembled WGS sequence"/>
</dbReference>
<name>A0A9W6C9B3_9FIRM</name>
<comment type="caution">
    <text evidence="1">The sequence shown here is derived from an EMBL/GenBank/DDBJ whole genome shotgun (WGS) entry which is preliminary data.</text>
</comment>
<keyword evidence="3" id="KW-1185">Reference proteome</keyword>
<reference evidence="2" key="3">
    <citation type="submission" date="2022-11" db="EMBL/GenBank/DDBJ databases">
        <title>Draft genome sequence of Sellimonas catena strain 18CBH55.</title>
        <authorList>
            <person name="Hisatomi A."/>
            <person name="Ohkuma M."/>
            <person name="Sakamoto M."/>
        </authorList>
    </citation>
    <scope>NUCLEOTIDE SEQUENCE</scope>
    <source>
        <strain evidence="2">18CBH55</strain>
    </source>
</reference>
<evidence type="ECO:0000313" key="3">
    <source>
        <dbReference type="Proteomes" id="UP001145145"/>
    </source>
</evidence>
<evidence type="ECO:0008006" key="4">
    <source>
        <dbReference type="Google" id="ProtNLM"/>
    </source>
</evidence>
<organism evidence="1 3">
    <name type="scientific">Sellimonas catena</name>
    <dbReference type="NCBI Taxonomy" id="2994035"/>
    <lineage>
        <taxon>Bacteria</taxon>
        <taxon>Bacillati</taxon>
        <taxon>Bacillota</taxon>
        <taxon>Clostridia</taxon>
        <taxon>Lachnospirales</taxon>
        <taxon>Lachnospiraceae</taxon>
        <taxon>Sellimonas</taxon>
    </lineage>
</organism>